<feature type="compositionally biased region" description="Basic and acidic residues" evidence="1">
    <location>
        <begin position="218"/>
        <end position="229"/>
    </location>
</feature>
<proteinExistence type="predicted"/>
<name>A0ABR3VXL3_9PEZI</name>
<dbReference type="Proteomes" id="UP001586593">
    <property type="component" value="Unassembled WGS sequence"/>
</dbReference>
<accession>A0ABR3VXL3</accession>
<dbReference type="EMBL" id="JAZHXJ010000958">
    <property type="protein sequence ID" value="KAL1847810.1"/>
    <property type="molecule type" value="Genomic_DNA"/>
</dbReference>
<sequence>MSLTSPPARAGQRRNRWVPSLESLFEGLEKQRRHFTKSNTIEAAHRKSLDQTNKLLEDERLVRSTPLRGALARHRAARAVLMNILHGLDHDAFVLCIFSLSISWLGAYQATKPKFVQELQSWWSRVPRPKHISDLVPSLAREYPGLGKALADCRCGFGHGAGAAAAGSHGGERTVRFRGEIRELINVDSEGEAEAAVVVNTSRVSGRSPGEASNGRQEAQERRAVKEEPGTNTMPPMEADVYKVDQLEAIRVVASSRELPVLMLPRFVGPSPFIRIPVTEETALQLIHRAVHAYRTP</sequence>
<evidence type="ECO:0000313" key="3">
    <source>
        <dbReference type="Proteomes" id="UP001586593"/>
    </source>
</evidence>
<keyword evidence="3" id="KW-1185">Reference proteome</keyword>
<comment type="caution">
    <text evidence="2">The sequence shown here is derived from an EMBL/GenBank/DDBJ whole genome shotgun (WGS) entry which is preliminary data.</text>
</comment>
<feature type="region of interest" description="Disordered" evidence="1">
    <location>
        <begin position="200"/>
        <end position="237"/>
    </location>
</feature>
<reference evidence="2 3" key="1">
    <citation type="journal article" date="2024" name="Commun. Biol.">
        <title>Comparative genomic analysis of thermophilic fungi reveals convergent evolutionary adaptations and gene losses.</title>
        <authorList>
            <person name="Steindorff A.S."/>
            <person name="Aguilar-Pontes M.V."/>
            <person name="Robinson A.J."/>
            <person name="Andreopoulos B."/>
            <person name="LaButti K."/>
            <person name="Kuo A."/>
            <person name="Mondo S."/>
            <person name="Riley R."/>
            <person name="Otillar R."/>
            <person name="Haridas S."/>
            <person name="Lipzen A."/>
            <person name="Grimwood J."/>
            <person name="Schmutz J."/>
            <person name="Clum A."/>
            <person name="Reid I.D."/>
            <person name="Moisan M.C."/>
            <person name="Butler G."/>
            <person name="Nguyen T.T.M."/>
            <person name="Dewar K."/>
            <person name="Conant G."/>
            <person name="Drula E."/>
            <person name="Henrissat B."/>
            <person name="Hansel C."/>
            <person name="Singer S."/>
            <person name="Hutchinson M.I."/>
            <person name="de Vries R.P."/>
            <person name="Natvig D.O."/>
            <person name="Powell A.J."/>
            <person name="Tsang A."/>
            <person name="Grigoriev I.V."/>
        </authorList>
    </citation>
    <scope>NUCLEOTIDE SEQUENCE [LARGE SCALE GENOMIC DNA]</scope>
    <source>
        <strain evidence="2 3">ATCC 24622</strain>
    </source>
</reference>
<protein>
    <submittedName>
        <fullName evidence="2">Uncharacterized protein</fullName>
    </submittedName>
</protein>
<organism evidence="2 3">
    <name type="scientific">Phialemonium thermophilum</name>
    <dbReference type="NCBI Taxonomy" id="223376"/>
    <lineage>
        <taxon>Eukaryota</taxon>
        <taxon>Fungi</taxon>
        <taxon>Dikarya</taxon>
        <taxon>Ascomycota</taxon>
        <taxon>Pezizomycotina</taxon>
        <taxon>Sordariomycetes</taxon>
        <taxon>Sordariomycetidae</taxon>
        <taxon>Cephalothecales</taxon>
        <taxon>Cephalothecaceae</taxon>
        <taxon>Phialemonium</taxon>
    </lineage>
</organism>
<gene>
    <name evidence="2" type="ORF">VTK73DRAFT_10264</name>
</gene>
<evidence type="ECO:0000256" key="1">
    <source>
        <dbReference type="SAM" id="MobiDB-lite"/>
    </source>
</evidence>
<evidence type="ECO:0000313" key="2">
    <source>
        <dbReference type="EMBL" id="KAL1847810.1"/>
    </source>
</evidence>